<keyword evidence="2" id="KW-1133">Transmembrane helix</keyword>
<gene>
    <name evidence="3" type="ORF">ATO11_01635</name>
</gene>
<evidence type="ECO:0000256" key="2">
    <source>
        <dbReference type="SAM" id="Phobius"/>
    </source>
</evidence>
<dbReference type="EMBL" id="AQQZ01000001">
    <property type="protein sequence ID" value="KNG95352.1"/>
    <property type="molecule type" value="Genomic_DNA"/>
</dbReference>
<dbReference type="RefSeq" id="WP_050529072.1">
    <property type="nucleotide sequence ID" value="NZ_AQQZ01000001.1"/>
</dbReference>
<dbReference type="STRING" id="1317121.ATO11_01635"/>
<accession>A0A0L1JUH8</accession>
<comment type="caution">
    <text evidence="3">The sequence shown here is derived from an EMBL/GenBank/DDBJ whole genome shotgun (WGS) entry which is preliminary data.</text>
</comment>
<proteinExistence type="predicted"/>
<name>A0A0L1JUH8_9RHOB</name>
<feature type="transmembrane region" description="Helical" evidence="2">
    <location>
        <begin position="14"/>
        <end position="35"/>
    </location>
</feature>
<evidence type="ECO:0000256" key="1">
    <source>
        <dbReference type="SAM" id="MobiDB-lite"/>
    </source>
</evidence>
<sequence>MADTNFSRSGGSGATGWLIGGGLLLFVVFIVALAFSGGPAPTDGAPPAAIETAPVAPTAPVTPTE</sequence>
<evidence type="ECO:0000313" key="3">
    <source>
        <dbReference type="EMBL" id="KNG95352.1"/>
    </source>
</evidence>
<dbReference type="Proteomes" id="UP000036938">
    <property type="component" value="Unassembled WGS sequence"/>
</dbReference>
<protein>
    <submittedName>
        <fullName evidence="3">Uncharacterized protein</fullName>
    </submittedName>
</protein>
<keyword evidence="2" id="KW-0812">Transmembrane</keyword>
<feature type="region of interest" description="Disordered" evidence="1">
    <location>
        <begin position="40"/>
        <end position="65"/>
    </location>
</feature>
<evidence type="ECO:0000313" key="4">
    <source>
        <dbReference type="Proteomes" id="UP000036938"/>
    </source>
</evidence>
<organism evidence="3 4">
    <name type="scientific">Pseudaestuariivita atlantica</name>
    <dbReference type="NCBI Taxonomy" id="1317121"/>
    <lineage>
        <taxon>Bacteria</taxon>
        <taxon>Pseudomonadati</taxon>
        <taxon>Pseudomonadota</taxon>
        <taxon>Alphaproteobacteria</taxon>
        <taxon>Rhodobacterales</taxon>
        <taxon>Paracoccaceae</taxon>
        <taxon>Pseudaestuariivita</taxon>
    </lineage>
</organism>
<keyword evidence="2" id="KW-0472">Membrane</keyword>
<reference evidence="3 4" key="1">
    <citation type="journal article" date="2015" name="Int. J. Syst. Evol. Microbiol.">
        <title>Aestuariivita atlantica sp. nov., isolated from deep sea sediment of the Atlantic Ocean.</title>
        <authorList>
            <person name="Li G."/>
            <person name="Lai Q."/>
            <person name="Du Y."/>
            <person name="Liu X."/>
            <person name="Sun F."/>
            <person name="Shao Z."/>
        </authorList>
    </citation>
    <scope>NUCLEOTIDE SEQUENCE [LARGE SCALE GENOMIC DNA]</scope>
    <source>
        <strain evidence="3 4">22II-S11-z3</strain>
    </source>
</reference>
<dbReference type="AlphaFoldDB" id="A0A0L1JUH8"/>
<keyword evidence="4" id="KW-1185">Reference proteome</keyword>